<comment type="caution">
    <text evidence="2">The sequence shown here is derived from an EMBL/GenBank/DDBJ whole genome shotgun (WGS) entry which is preliminary data.</text>
</comment>
<dbReference type="Proteomes" id="UP001055172">
    <property type="component" value="Unassembled WGS sequence"/>
</dbReference>
<dbReference type="AlphaFoldDB" id="A0AA37GYN4"/>
<organism evidence="2 3">
    <name type="scientific">Colletotrichum liriopes</name>
    <dbReference type="NCBI Taxonomy" id="708192"/>
    <lineage>
        <taxon>Eukaryota</taxon>
        <taxon>Fungi</taxon>
        <taxon>Dikarya</taxon>
        <taxon>Ascomycota</taxon>
        <taxon>Pezizomycotina</taxon>
        <taxon>Sordariomycetes</taxon>
        <taxon>Hypocreomycetidae</taxon>
        <taxon>Glomerellales</taxon>
        <taxon>Glomerellaceae</taxon>
        <taxon>Colletotrichum</taxon>
        <taxon>Colletotrichum spaethianum species complex</taxon>
    </lineage>
</organism>
<evidence type="ECO:0000313" key="2">
    <source>
        <dbReference type="EMBL" id="GJC89299.1"/>
    </source>
</evidence>
<evidence type="ECO:0000313" key="3">
    <source>
        <dbReference type="Proteomes" id="UP001055172"/>
    </source>
</evidence>
<dbReference type="EMBL" id="BPPX01000040">
    <property type="protein sequence ID" value="GJC89299.1"/>
    <property type="molecule type" value="Genomic_DNA"/>
</dbReference>
<sequence length="158" mass="17370">MAAEGELISLLRQVVELFTGISDLTRHVSHPMFQVAAAVASFDPAAAADGGPLGSKNEHTESPWFQDAFLWLRPGQASTTRSPAMARDVLDTYVGIQNIYKDILELSHLQDSTIKPILDEVTLTLLHPSPPAFHHTYNTERQRQHGWPGRAASSSWVG</sequence>
<evidence type="ECO:0000256" key="1">
    <source>
        <dbReference type="SAM" id="MobiDB-lite"/>
    </source>
</evidence>
<protein>
    <submittedName>
        <fullName evidence="2">Uncharacterized protein</fullName>
    </submittedName>
</protein>
<keyword evidence="3" id="KW-1185">Reference proteome</keyword>
<proteinExistence type="predicted"/>
<gene>
    <name evidence="2" type="ORF">ColLi_12137</name>
</gene>
<accession>A0AA37GYN4</accession>
<reference evidence="2 3" key="1">
    <citation type="submission" date="2021-07" db="EMBL/GenBank/DDBJ databases">
        <title>Genome data of Colletotrichum spaethianum.</title>
        <authorList>
            <person name="Utami Y.D."/>
            <person name="Hiruma K."/>
        </authorList>
    </citation>
    <scope>NUCLEOTIDE SEQUENCE [LARGE SCALE GENOMIC DNA]</scope>
    <source>
        <strain evidence="2 3">MAFF 242679</strain>
    </source>
</reference>
<feature type="region of interest" description="Disordered" evidence="1">
    <location>
        <begin position="134"/>
        <end position="158"/>
    </location>
</feature>
<name>A0AA37GYN4_9PEZI</name>